<proteinExistence type="predicted"/>
<dbReference type="PANTHER" id="PTHR45138">
    <property type="entry name" value="REGULATORY COMPONENTS OF SENSORY TRANSDUCTION SYSTEM"/>
    <property type="match status" value="1"/>
</dbReference>
<dbReference type="InterPro" id="IPR043128">
    <property type="entry name" value="Rev_trsase/Diguanyl_cyclase"/>
</dbReference>
<evidence type="ECO:0000313" key="2">
    <source>
        <dbReference type="EMBL" id="TYB30820.1"/>
    </source>
</evidence>
<dbReference type="SUPFAM" id="SSF55073">
    <property type="entry name" value="Nucleotide cyclase"/>
    <property type="match status" value="1"/>
</dbReference>
<dbReference type="PROSITE" id="PS50887">
    <property type="entry name" value="GGDEF"/>
    <property type="match status" value="1"/>
</dbReference>
<dbReference type="Pfam" id="PF00990">
    <property type="entry name" value="GGDEF"/>
    <property type="match status" value="1"/>
</dbReference>
<evidence type="ECO:0000313" key="3">
    <source>
        <dbReference type="Proteomes" id="UP000324143"/>
    </source>
</evidence>
<gene>
    <name evidence="2" type="ORF">FXF47_07220</name>
</gene>
<dbReference type="Gene3D" id="3.30.70.270">
    <property type="match status" value="1"/>
</dbReference>
<dbReference type="CDD" id="cd01949">
    <property type="entry name" value="GGDEF"/>
    <property type="match status" value="1"/>
</dbReference>
<feature type="domain" description="GGDEF" evidence="1">
    <location>
        <begin position="12"/>
        <end position="134"/>
    </location>
</feature>
<dbReference type="InterPro" id="IPR029787">
    <property type="entry name" value="Nucleotide_cyclase"/>
</dbReference>
<dbReference type="AlphaFoldDB" id="A0A5D0MHA9"/>
<comment type="caution">
    <text evidence="2">The sequence shown here is derived from an EMBL/GenBank/DDBJ whole genome shotgun (WGS) entry which is preliminary data.</text>
</comment>
<organism evidence="2 3">
    <name type="scientific">Candidatus Mcinerneyibacterium aminivorans</name>
    <dbReference type="NCBI Taxonomy" id="2703815"/>
    <lineage>
        <taxon>Bacteria</taxon>
        <taxon>Candidatus Macinerneyibacteriota</taxon>
        <taxon>Candidatus Mcinerneyibacteria</taxon>
        <taxon>Candidatus Mcinerneyibacteriales</taxon>
        <taxon>Candidatus Mcinerneyibacteriaceae</taxon>
        <taxon>Candidatus Mcinerneyibacterium</taxon>
    </lineage>
</organism>
<dbReference type="EMBL" id="VSIX01000069">
    <property type="protein sequence ID" value="TYB30820.1"/>
    <property type="molecule type" value="Genomic_DNA"/>
</dbReference>
<dbReference type="Proteomes" id="UP000324143">
    <property type="component" value="Unassembled WGS sequence"/>
</dbReference>
<protein>
    <submittedName>
        <fullName evidence="2">GGDEF domain-containing protein</fullName>
    </submittedName>
</protein>
<dbReference type="InterPro" id="IPR000160">
    <property type="entry name" value="GGDEF_dom"/>
</dbReference>
<reference evidence="2" key="1">
    <citation type="submission" date="2019-08" db="EMBL/GenBank/DDBJ databases">
        <title>Genomic characterization of a novel candidate phylum (ARYD3) from a high temperature, high salinity tertiary oil reservoir in north central Oklahoma, USA.</title>
        <authorList>
            <person name="Youssef N.H."/>
            <person name="Yadav A."/>
            <person name="Elshahed M.S."/>
        </authorList>
    </citation>
    <scope>NUCLEOTIDE SEQUENCE [LARGE SCALE GENOMIC DNA]</scope>
    <source>
        <strain evidence="2">ARYD3</strain>
    </source>
</reference>
<dbReference type="PANTHER" id="PTHR45138:SF9">
    <property type="entry name" value="DIGUANYLATE CYCLASE DGCM-RELATED"/>
    <property type="match status" value="1"/>
</dbReference>
<sequence length="134" mass="15809">MYKWDIFERYQNSFSIIIMDIDDFKEVNDTYGHDCGDYILKQIAALLKKNIRKQDVVARWGGEEFLFLLPDTEIEGAFNLAKKLNRVINERVYKYKNNKIEISITMGISEYNKKIPFYECVIKADKAMYKGKKG</sequence>
<accession>A0A5D0MHA9</accession>
<name>A0A5D0MHA9_9BACT</name>
<dbReference type="GO" id="GO:0052621">
    <property type="term" value="F:diguanylate cyclase activity"/>
    <property type="evidence" value="ECO:0007669"/>
    <property type="project" value="TreeGrafter"/>
</dbReference>
<dbReference type="SMART" id="SM00267">
    <property type="entry name" value="GGDEF"/>
    <property type="match status" value="1"/>
</dbReference>
<dbReference type="InterPro" id="IPR050469">
    <property type="entry name" value="Diguanylate_Cyclase"/>
</dbReference>
<dbReference type="NCBIfam" id="TIGR00254">
    <property type="entry name" value="GGDEF"/>
    <property type="match status" value="1"/>
</dbReference>
<evidence type="ECO:0000259" key="1">
    <source>
        <dbReference type="PROSITE" id="PS50887"/>
    </source>
</evidence>
<keyword evidence="3" id="KW-1185">Reference proteome</keyword>